<comment type="caution">
    <text evidence="10">Lacks conserved residue(s) required for the propagation of feature annotation.</text>
</comment>
<dbReference type="AlphaFoldDB" id="A0A1X2H2V3"/>
<keyword evidence="13" id="KW-1185">Reference proteome</keyword>
<keyword evidence="5 10" id="KW-0472">Membrane</keyword>
<dbReference type="InParanoid" id="A0A1X2H2V3"/>
<evidence type="ECO:0000256" key="5">
    <source>
        <dbReference type="ARBA" id="ARBA00023136"/>
    </source>
</evidence>
<keyword evidence="6" id="KW-0564">Palmitate</keyword>
<dbReference type="OrthoDB" id="9909019at2759"/>
<dbReference type="GO" id="GO:0016020">
    <property type="term" value="C:membrane"/>
    <property type="evidence" value="ECO:0007669"/>
    <property type="project" value="UniProtKB-SubCell"/>
</dbReference>
<dbReference type="InterPro" id="IPR001594">
    <property type="entry name" value="Palmitoyltrfase_DHHC"/>
</dbReference>
<evidence type="ECO:0000256" key="4">
    <source>
        <dbReference type="ARBA" id="ARBA00022989"/>
    </source>
</evidence>
<dbReference type="GO" id="GO:0005783">
    <property type="term" value="C:endoplasmic reticulum"/>
    <property type="evidence" value="ECO:0007669"/>
    <property type="project" value="TreeGrafter"/>
</dbReference>
<keyword evidence="8 10" id="KW-0012">Acyltransferase</keyword>
<evidence type="ECO:0000313" key="13">
    <source>
        <dbReference type="Proteomes" id="UP000242180"/>
    </source>
</evidence>
<dbReference type="GO" id="GO:0006612">
    <property type="term" value="P:protein targeting to membrane"/>
    <property type="evidence" value="ECO:0007669"/>
    <property type="project" value="TreeGrafter"/>
</dbReference>
<dbReference type="GO" id="GO:0019706">
    <property type="term" value="F:protein-cysteine S-palmitoyltransferase activity"/>
    <property type="evidence" value="ECO:0007669"/>
    <property type="project" value="UniProtKB-EC"/>
</dbReference>
<dbReference type="InterPro" id="IPR039859">
    <property type="entry name" value="PFA4/ZDH16/20/ERF2-like"/>
</dbReference>
<reference evidence="12 13" key="1">
    <citation type="submission" date="2016-07" db="EMBL/GenBank/DDBJ databases">
        <title>Pervasive Adenine N6-methylation of Active Genes in Fungi.</title>
        <authorList>
            <consortium name="DOE Joint Genome Institute"/>
            <person name="Mondo S.J."/>
            <person name="Dannebaum R.O."/>
            <person name="Kuo R.C."/>
            <person name="Labutti K."/>
            <person name="Haridas S."/>
            <person name="Kuo A."/>
            <person name="Salamov A."/>
            <person name="Ahrendt S.R."/>
            <person name="Lipzen A."/>
            <person name="Sullivan W."/>
            <person name="Andreopoulos W.B."/>
            <person name="Clum A."/>
            <person name="Lindquist E."/>
            <person name="Daum C."/>
            <person name="Ramamoorthy G.K."/>
            <person name="Gryganskyi A."/>
            <person name="Culley D."/>
            <person name="Magnuson J.K."/>
            <person name="James T.Y."/>
            <person name="O'Malley M.A."/>
            <person name="Stajich J.E."/>
            <person name="Spatafora J.W."/>
            <person name="Visel A."/>
            <person name="Grigoriev I.V."/>
        </authorList>
    </citation>
    <scope>NUCLEOTIDE SEQUENCE [LARGE SCALE GENOMIC DNA]</scope>
    <source>
        <strain evidence="12 13">NRRL 2496</strain>
    </source>
</reference>
<dbReference type="OMA" id="CNSCEGW"/>
<keyword evidence="2 10" id="KW-0808">Transferase</keyword>
<keyword evidence="4 10" id="KW-1133">Transmembrane helix</keyword>
<comment type="domain">
    <text evidence="10">The DHHC domain is required for palmitoyltransferase activity.</text>
</comment>
<dbReference type="EMBL" id="MCGN01000010">
    <property type="protein sequence ID" value="ORY92142.1"/>
    <property type="molecule type" value="Genomic_DNA"/>
</dbReference>
<dbReference type="GO" id="GO:0005794">
    <property type="term" value="C:Golgi apparatus"/>
    <property type="evidence" value="ECO:0007669"/>
    <property type="project" value="TreeGrafter"/>
</dbReference>
<evidence type="ECO:0000259" key="11">
    <source>
        <dbReference type="Pfam" id="PF01529"/>
    </source>
</evidence>
<organism evidence="12 13">
    <name type="scientific">Syncephalastrum racemosum</name>
    <name type="common">Filamentous fungus</name>
    <dbReference type="NCBI Taxonomy" id="13706"/>
    <lineage>
        <taxon>Eukaryota</taxon>
        <taxon>Fungi</taxon>
        <taxon>Fungi incertae sedis</taxon>
        <taxon>Mucoromycota</taxon>
        <taxon>Mucoromycotina</taxon>
        <taxon>Mucoromycetes</taxon>
        <taxon>Mucorales</taxon>
        <taxon>Syncephalastraceae</taxon>
        <taxon>Syncephalastrum</taxon>
    </lineage>
</organism>
<dbReference type="Proteomes" id="UP000242180">
    <property type="component" value="Unassembled WGS sequence"/>
</dbReference>
<accession>A0A1X2H2V3</accession>
<evidence type="ECO:0000256" key="6">
    <source>
        <dbReference type="ARBA" id="ARBA00023139"/>
    </source>
</evidence>
<evidence type="ECO:0000256" key="2">
    <source>
        <dbReference type="ARBA" id="ARBA00022679"/>
    </source>
</evidence>
<keyword evidence="3 10" id="KW-0812">Transmembrane</keyword>
<feature type="transmembrane region" description="Helical" evidence="10">
    <location>
        <begin position="56"/>
        <end position="76"/>
    </location>
</feature>
<dbReference type="PROSITE" id="PS50216">
    <property type="entry name" value="DHHC"/>
    <property type="match status" value="1"/>
</dbReference>
<gene>
    <name evidence="12" type="ORF">BCR43DRAFT_445656</name>
</gene>
<dbReference type="STRING" id="13706.A0A1X2H2V3"/>
<evidence type="ECO:0000256" key="9">
    <source>
        <dbReference type="ARBA" id="ARBA00048048"/>
    </source>
</evidence>
<comment type="similarity">
    <text evidence="10">Belongs to the DHHC palmitoyltransferase family.</text>
</comment>
<proteinExistence type="inferred from homology"/>
<name>A0A1X2H2V3_SYNRA</name>
<sequence>LHPPVSILGGAKWCNSCEGWKPDRAHHCRVCDACVLKMDQVNGCVGFGNQRYYIQFLCYTSFLGTWIFITSLIAFVSGHGLSTYNGVVVAVLVV</sequence>
<dbReference type="EC" id="2.3.1.225" evidence="10"/>
<keyword evidence="7" id="KW-0449">Lipoprotein</keyword>
<comment type="caution">
    <text evidence="12">The sequence shown here is derived from an EMBL/GenBank/DDBJ whole genome shotgun (WGS) entry which is preliminary data.</text>
</comment>
<feature type="domain" description="Palmitoyltransferase DHHC" evidence="11">
    <location>
        <begin position="10"/>
        <end position="78"/>
    </location>
</feature>
<comment type="subcellular location">
    <subcellularLocation>
        <location evidence="1">Membrane</location>
        <topology evidence="1">Multi-pass membrane protein</topology>
    </subcellularLocation>
</comment>
<evidence type="ECO:0000256" key="3">
    <source>
        <dbReference type="ARBA" id="ARBA00022692"/>
    </source>
</evidence>
<dbReference type="PANTHER" id="PTHR22883">
    <property type="entry name" value="ZINC FINGER DHHC DOMAIN CONTAINING PROTEIN"/>
    <property type="match status" value="1"/>
</dbReference>
<evidence type="ECO:0000256" key="1">
    <source>
        <dbReference type="ARBA" id="ARBA00004141"/>
    </source>
</evidence>
<feature type="non-terminal residue" evidence="12">
    <location>
        <position position="1"/>
    </location>
</feature>
<dbReference type="Pfam" id="PF01529">
    <property type="entry name" value="DHHC"/>
    <property type="match status" value="1"/>
</dbReference>
<evidence type="ECO:0000256" key="10">
    <source>
        <dbReference type="RuleBase" id="RU079119"/>
    </source>
</evidence>
<evidence type="ECO:0000256" key="8">
    <source>
        <dbReference type="ARBA" id="ARBA00023315"/>
    </source>
</evidence>
<evidence type="ECO:0000256" key="7">
    <source>
        <dbReference type="ARBA" id="ARBA00023288"/>
    </source>
</evidence>
<comment type="catalytic activity">
    <reaction evidence="9 10">
        <text>L-cysteinyl-[protein] + hexadecanoyl-CoA = S-hexadecanoyl-L-cysteinyl-[protein] + CoA</text>
        <dbReference type="Rhea" id="RHEA:36683"/>
        <dbReference type="Rhea" id="RHEA-COMP:10131"/>
        <dbReference type="Rhea" id="RHEA-COMP:11032"/>
        <dbReference type="ChEBI" id="CHEBI:29950"/>
        <dbReference type="ChEBI" id="CHEBI:57287"/>
        <dbReference type="ChEBI" id="CHEBI:57379"/>
        <dbReference type="ChEBI" id="CHEBI:74151"/>
        <dbReference type="EC" id="2.3.1.225"/>
    </reaction>
</comment>
<protein>
    <recommendedName>
        <fullName evidence="10">Palmitoyltransferase</fullName>
        <ecNumber evidence="10">2.3.1.225</ecNumber>
    </recommendedName>
</protein>
<evidence type="ECO:0000313" key="12">
    <source>
        <dbReference type="EMBL" id="ORY92142.1"/>
    </source>
</evidence>